<keyword evidence="4 8" id="KW-0067">ATP-binding</keyword>
<feature type="domain" description="ABC transporter" evidence="7">
    <location>
        <begin position="43"/>
        <end position="277"/>
    </location>
</feature>
<dbReference type="InterPro" id="IPR017871">
    <property type="entry name" value="ABC_transporter-like_CS"/>
</dbReference>
<dbReference type="PANTHER" id="PTHR43820">
    <property type="entry name" value="HIGH-AFFINITY BRANCHED-CHAIN AMINO ACID TRANSPORT ATP-BINDING PROTEIN LIVF"/>
    <property type="match status" value="1"/>
</dbReference>
<dbReference type="GO" id="GO:0015658">
    <property type="term" value="F:branched-chain amino acid transmembrane transporter activity"/>
    <property type="evidence" value="ECO:0007669"/>
    <property type="project" value="TreeGrafter"/>
</dbReference>
<dbReference type="Gene3D" id="3.40.50.300">
    <property type="entry name" value="P-loop containing nucleotide triphosphate hydrolases"/>
    <property type="match status" value="1"/>
</dbReference>
<dbReference type="SMART" id="SM00382">
    <property type="entry name" value="AAA"/>
    <property type="match status" value="1"/>
</dbReference>
<proteinExistence type="inferred from homology"/>
<keyword evidence="3" id="KW-0547">Nucleotide-binding</keyword>
<organism evidence="8 9">
    <name type="scientific">Ancylobacter novellus</name>
    <name type="common">Thiobacillus novellus</name>
    <dbReference type="NCBI Taxonomy" id="921"/>
    <lineage>
        <taxon>Bacteria</taxon>
        <taxon>Pseudomonadati</taxon>
        <taxon>Pseudomonadota</taxon>
        <taxon>Alphaproteobacteria</taxon>
        <taxon>Hyphomicrobiales</taxon>
        <taxon>Xanthobacteraceae</taxon>
        <taxon>Ancylobacter</taxon>
    </lineage>
</organism>
<evidence type="ECO:0000313" key="8">
    <source>
        <dbReference type="EMBL" id="PZQ18860.1"/>
    </source>
</evidence>
<dbReference type="SUPFAM" id="SSF52540">
    <property type="entry name" value="P-loop containing nucleoside triphosphate hydrolases"/>
    <property type="match status" value="1"/>
</dbReference>
<sequence length="278" mass="29053">MRPRPCDGRGQAPRLGRLRGGRQGPPRRRRLSRSGGVSAVPALSVSDLRAGYGRGDDIVRGITLDQAPETILAVIGPNGSGKSSFVKTLAGLLDIRQGRVLVTGMDVTAETPAKRVAAGMAYVPQEANVFPSLTIGENLKLATEFLRGRAGVGPEQHEKVLALFPELGARLKTRAGDLSGGQRQMLAFASALLANPEVLLLDEPSAGLSPKIVAQTMEAIVRVRAAGVTVLLVEQNVAAALEIADEAVVLVAGQVSLRDTAAAVRSADLGDLFFAKVA</sequence>
<dbReference type="EMBL" id="QFPN01000001">
    <property type="protein sequence ID" value="PZQ18860.1"/>
    <property type="molecule type" value="Genomic_DNA"/>
</dbReference>
<accession>A0A2W5MYP6</accession>
<evidence type="ECO:0000256" key="5">
    <source>
        <dbReference type="ARBA" id="ARBA00022970"/>
    </source>
</evidence>
<dbReference type="PROSITE" id="PS50893">
    <property type="entry name" value="ABC_TRANSPORTER_2"/>
    <property type="match status" value="1"/>
</dbReference>
<name>A0A2W5MYP6_ANCNO</name>
<evidence type="ECO:0000259" key="7">
    <source>
        <dbReference type="PROSITE" id="PS50893"/>
    </source>
</evidence>
<evidence type="ECO:0000256" key="2">
    <source>
        <dbReference type="ARBA" id="ARBA00022448"/>
    </source>
</evidence>
<dbReference type="InterPro" id="IPR027417">
    <property type="entry name" value="P-loop_NTPase"/>
</dbReference>
<dbReference type="AlphaFoldDB" id="A0A2W5MYP6"/>
<feature type="compositionally biased region" description="Basic residues" evidence="6">
    <location>
        <begin position="16"/>
        <end position="32"/>
    </location>
</feature>
<feature type="region of interest" description="Disordered" evidence="6">
    <location>
        <begin position="1"/>
        <end position="38"/>
    </location>
</feature>
<dbReference type="PROSITE" id="PS00211">
    <property type="entry name" value="ABC_TRANSPORTER_1"/>
    <property type="match status" value="1"/>
</dbReference>
<dbReference type="Pfam" id="PF00005">
    <property type="entry name" value="ABC_tran"/>
    <property type="match status" value="1"/>
</dbReference>
<reference evidence="8 9" key="1">
    <citation type="submission" date="2017-08" db="EMBL/GenBank/DDBJ databases">
        <title>Infants hospitalized years apart are colonized by the same room-sourced microbial strains.</title>
        <authorList>
            <person name="Brooks B."/>
            <person name="Olm M.R."/>
            <person name="Firek B.A."/>
            <person name="Baker R."/>
            <person name="Thomas B.C."/>
            <person name="Morowitz M.J."/>
            <person name="Banfield J.F."/>
        </authorList>
    </citation>
    <scope>NUCLEOTIDE SEQUENCE [LARGE SCALE GENOMIC DNA]</scope>
    <source>
        <strain evidence="8">S2_005_003_R2_43</strain>
    </source>
</reference>
<comment type="caution">
    <text evidence="8">The sequence shown here is derived from an EMBL/GenBank/DDBJ whole genome shotgun (WGS) entry which is preliminary data.</text>
</comment>
<dbReference type="GO" id="GO:0015807">
    <property type="term" value="P:L-amino acid transport"/>
    <property type="evidence" value="ECO:0007669"/>
    <property type="project" value="TreeGrafter"/>
</dbReference>
<evidence type="ECO:0000256" key="4">
    <source>
        <dbReference type="ARBA" id="ARBA00022840"/>
    </source>
</evidence>
<dbReference type="InterPro" id="IPR003439">
    <property type="entry name" value="ABC_transporter-like_ATP-bd"/>
</dbReference>
<dbReference type="InterPro" id="IPR003593">
    <property type="entry name" value="AAA+_ATPase"/>
</dbReference>
<keyword evidence="2" id="KW-0813">Transport</keyword>
<dbReference type="InterPro" id="IPR052156">
    <property type="entry name" value="BCAA_Transport_ATP-bd_LivF"/>
</dbReference>
<evidence type="ECO:0000256" key="6">
    <source>
        <dbReference type="SAM" id="MobiDB-lite"/>
    </source>
</evidence>
<dbReference type="Proteomes" id="UP000249577">
    <property type="component" value="Unassembled WGS sequence"/>
</dbReference>
<gene>
    <name evidence="8" type="ORF">DI565_00150</name>
</gene>
<dbReference type="PANTHER" id="PTHR43820:SF7">
    <property type="entry name" value="BRANCHED-CHAIN AMINO ACID TRANSPORT ATP-BINDING PROTEIN LIVF-RELATED"/>
    <property type="match status" value="1"/>
</dbReference>
<evidence type="ECO:0000256" key="1">
    <source>
        <dbReference type="ARBA" id="ARBA00005417"/>
    </source>
</evidence>
<keyword evidence="5" id="KW-0029">Amino-acid transport</keyword>
<evidence type="ECO:0000256" key="3">
    <source>
        <dbReference type="ARBA" id="ARBA00022741"/>
    </source>
</evidence>
<evidence type="ECO:0000313" key="9">
    <source>
        <dbReference type="Proteomes" id="UP000249577"/>
    </source>
</evidence>
<dbReference type="GO" id="GO:0016887">
    <property type="term" value="F:ATP hydrolysis activity"/>
    <property type="evidence" value="ECO:0007669"/>
    <property type="project" value="InterPro"/>
</dbReference>
<comment type="similarity">
    <text evidence="1">Belongs to the ABC transporter superfamily.</text>
</comment>
<protein>
    <submittedName>
        <fullName evidence="8">ABC transporter ATP-binding protein</fullName>
    </submittedName>
</protein>
<dbReference type="GO" id="GO:0005524">
    <property type="term" value="F:ATP binding"/>
    <property type="evidence" value="ECO:0007669"/>
    <property type="project" value="UniProtKB-KW"/>
</dbReference>
<dbReference type="CDD" id="cd03224">
    <property type="entry name" value="ABC_TM1139_LivF_branched"/>
    <property type="match status" value="1"/>
</dbReference>